<evidence type="ECO:0000256" key="9">
    <source>
        <dbReference type="ARBA" id="ARBA00022840"/>
    </source>
</evidence>
<sequence length="208" mass="21521">MNPIEPIQQASECLRAGGVVGYPTETVWGLAVRPEALRHLQERKGRDSAKAMQLSCADVPTALRLAEAHRAWVGLRVLLPGPLTVVARAAPTCPKTLAPDGWVGLRVPAHPLAQELLRANGPLVTTSLNPAGAPPAVTWAEAQAYQLADVLLGGSADTASGQASTVIRLPDLSGDTVEVLRVGALPTAIIAQAIAPFGLHLATPTGPA</sequence>
<gene>
    <name evidence="13" type="primary">ywlC</name>
    <name evidence="13" type="ORF">Dxin01_01792</name>
</gene>
<name>A0ABP9VDA9_9DEIO</name>
<keyword evidence="9" id="KW-0067">ATP-binding</keyword>
<evidence type="ECO:0000256" key="7">
    <source>
        <dbReference type="ARBA" id="ARBA00022695"/>
    </source>
</evidence>
<evidence type="ECO:0000313" key="13">
    <source>
        <dbReference type="EMBL" id="GAA5502053.1"/>
    </source>
</evidence>
<keyword evidence="7" id="KW-0548">Nucleotidyltransferase</keyword>
<protein>
    <recommendedName>
        <fullName evidence="10">L-threonylcarbamoyladenylate synthase</fullName>
        <ecNumber evidence="3">2.7.7.87</ecNumber>
    </recommendedName>
    <alternativeName>
        <fullName evidence="10">L-threonylcarbamoyladenylate synthase</fullName>
    </alternativeName>
</protein>
<keyword evidence="8" id="KW-0547">Nucleotide-binding</keyword>
<dbReference type="PANTHER" id="PTHR17490">
    <property type="entry name" value="SUA5"/>
    <property type="match status" value="1"/>
</dbReference>
<dbReference type="PANTHER" id="PTHR17490:SF16">
    <property type="entry name" value="THREONYLCARBAMOYL-AMP SYNTHASE"/>
    <property type="match status" value="1"/>
</dbReference>
<evidence type="ECO:0000256" key="8">
    <source>
        <dbReference type="ARBA" id="ARBA00022741"/>
    </source>
</evidence>
<evidence type="ECO:0000256" key="5">
    <source>
        <dbReference type="ARBA" id="ARBA00022679"/>
    </source>
</evidence>
<organism evidence="13 14">
    <name type="scientific">Deinococcus xinjiangensis</name>
    <dbReference type="NCBI Taxonomy" id="457454"/>
    <lineage>
        <taxon>Bacteria</taxon>
        <taxon>Thermotogati</taxon>
        <taxon>Deinococcota</taxon>
        <taxon>Deinococci</taxon>
        <taxon>Deinococcales</taxon>
        <taxon>Deinococcaceae</taxon>
        <taxon>Deinococcus</taxon>
    </lineage>
</organism>
<evidence type="ECO:0000256" key="1">
    <source>
        <dbReference type="ARBA" id="ARBA00004496"/>
    </source>
</evidence>
<evidence type="ECO:0000256" key="2">
    <source>
        <dbReference type="ARBA" id="ARBA00007663"/>
    </source>
</evidence>
<dbReference type="EC" id="2.7.7.87" evidence="3"/>
<dbReference type="Gene3D" id="3.90.870.10">
    <property type="entry name" value="DHBP synthase"/>
    <property type="match status" value="1"/>
</dbReference>
<comment type="subcellular location">
    <subcellularLocation>
        <location evidence="1">Cytoplasm</location>
    </subcellularLocation>
</comment>
<dbReference type="RefSeq" id="WP_353542024.1">
    <property type="nucleotide sequence ID" value="NZ_BAABRN010000017.1"/>
</dbReference>
<evidence type="ECO:0000256" key="6">
    <source>
        <dbReference type="ARBA" id="ARBA00022694"/>
    </source>
</evidence>
<dbReference type="InterPro" id="IPR006070">
    <property type="entry name" value="Sua5-like_dom"/>
</dbReference>
<feature type="domain" description="YrdC-like" evidence="12">
    <location>
        <begin position="4"/>
        <end position="185"/>
    </location>
</feature>
<evidence type="ECO:0000256" key="3">
    <source>
        <dbReference type="ARBA" id="ARBA00012584"/>
    </source>
</evidence>
<comment type="caution">
    <text evidence="13">The sequence shown here is derived from an EMBL/GenBank/DDBJ whole genome shotgun (WGS) entry which is preliminary data.</text>
</comment>
<dbReference type="InterPro" id="IPR017945">
    <property type="entry name" value="DHBP_synth_RibB-like_a/b_dom"/>
</dbReference>
<dbReference type="InterPro" id="IPR050156">
    <property type="entry name" value="TC-AMP_synthase_SUA5"/>
</dbReference>
<comment type="catalytic activity">
    <reaction evidence="11">
        <text>L-threonine + hydrogencarbonate + ATP = L-threonylcarbamoyladenylate + diphosphate + H2O</text>
        <dbReference type="Rhea" id="RHEA:36407"/>
        <dbReference type="ChEBI" id="CHEBI:15377"/>
        <dbReference type="ChEBI" id="CHEBI:17544"/>
        <dbReference type="ChEBI" id="CHEBI:30616"/>
        <dbReference type="ChEBI" id="CHEBI:33019"/>
        <dbReference type="ChEBI" id="CHEBI:57926"/>
        <dbReference type="ChEBI" id="CHEBI:73682"/>
        <dbReference type="EC" id="2.7.7.87"/>
    </reaction>
</comment>
<evidence type="ECO:0000256" key="4">
    <source>
        <dbReference type="ARBA" id="ARBA00022490"/>
    </source>
</evidence>
<keyword evidence="5" id="KW-0808">Transferase</keyword>
<dbReference type="EMBL" id="BAABRN010000017">
    <property type="protein sequence ID" value="GAA5502053.1"/>
    <property type="molecule type" value="Genomic_DNA"/>
</dbReference>
<dbReference type="PROSITE" id="PS51163">
    <property type="entry name" value="YRDC"/>
    <property type="match status" value="1"/>
</dbReference>
<evidence type="ECO:0000256" key="10">
    <source>
        <dbReference type="ARBA" id="ARBA00029774"/>
    </source>
</evidence>
<dbReference type="Pfam" id="PF01300">
    <property type="entry name" value="Sua5_yciO_yrdC"/>
    <property type="match status" value="1"/>
</dbReference>
<evidence type="ECO:0000313" key="14">
    <source>
        <dbReference type="Proteomes" id="UP001458946"/>
    </source>
</evidence>
<keyword evidence="6" id="KW-0819">tRNA processing</keyword>
<comment type="similarity">
    <text evidence="2">Belongs to the SUA5 family.</text>
</comment>
<evidence type="ECO:0000259" key="12">
    <source>
        <dbReference type="PROSITE" id="PS51163"/>
    </source>
</evidence>
<evidence type="ECO:0000256" key="11">
    <source>
        <dbReference type="ARBA" id="ARBA00048366"/>
    </source>
</evidence>
<dbReference type="Proteomes" id="UP001458946">
    <property type="component" value="Unassembled WGS sequence"/>
</dbReference>
<keyword evidence="4" id="KW-0963">Cytoplasm</keyword>
<reference evidence="13 14" key="1">
    <citation type="submission" date="2024-02" db="EMBL/GenBank/DDBJ databases">
        <title>Deinococcus xinjiangensis NBRC 107630.</title>
        <authorList>
            <person name="Ichikawa N."/>
            <person name="Katano-Makiyama Y."/>
            <person name="Hidaka K."/>
        </authorList>
    </citation>
    <scope>NUCLEOTIDE SEQUENCE [LARGE SCALE GENOMIC DNA]</scope>
    <source>
        <strain evidence="13 14">NBRC 107630</strain>
    </source>
</reference>
<dbReference type="SUPFAM" id="SSF55821">
    <property type="entry name" value="YrdC/RibB"/>
    <property type="match status" value="1"/>
</dbReference>
<accession>A0ABP9VDA9</accession>
<proteinExistence type="inferred from homology"/>
<keyword evidence="14" id="KW-1185">Reference proteome</keyword>